<feature type="compositionally biased region" description="Basic and acidic residues" evidence="1">
    <location>
        <begin position="67"/>
        <end position="79"/>
    </location>
</feature>
<sequence>MIPKVTTSRAKVGNAEDEDEEEDEERETRGDRFKSERKEMVSLKSGSRNRNIPDTLVLSEAAQKELAEYERQEQEEKQRRMQRRQGWRGGRGGAEDQEGIFKEGEVVVFITIGVGCPYLDHLGLTLDHCSSRVTHERVSRTSSI</sequence>
<evidence type="ECO:0000313" key="2">
    <source>
        <dbReference type="EMBL" id="PIK56679.1"/>
    </source>
</evidence>
<feature type="compositionally biased region" description="Basic and acidic residues" evidence="1">
    <location>
        <begin position="26"/>
        <end position="41"/>
    </location>
</feature>
<feature type="region of interest" description="Disordered" evidence="1">
    <location>
        <begin position="67"/>
        <end position="96"/>
    </location>
</feature>
<keyword evidence="3" id="KW-1185">Reference proteome</keyword>
<evidence type="ECO:0000313" key="3">
    <source>
        <dbReference type="Proteomes" id="UP000230750"/>
    </source>
</evidence>
<protein>
    <submittedName>
        <fullName evidence="2">Uncharacterized protein</fullName>
    </submittedName>
</protein>
<proteinExistence type="predicted"/>
<dbReference type="PANTHER" id="PTHR22014">
    <property type="entry name" value="RNA-BINDING PROTEIN 33"/>
    <property type="match status" value="1"/>
</dbReference>
<organism evidence="2 3">
    <name type="scientific">Stichopus japonicus</name>
    <name type="common">Sea cucumber</name>
    <dbReference type="NCBI Taxonomy" id="307972"/>
    <lineage>
        <taxon>Eukaryota</taxon>
        <taxon>Metazoa</taxon>
        <taxon>Echinodermata</taxon>
        <taxon>Eleutherozoa</taxon>
        <taxon>Echinozoa</taxon>
        <taxon>Holothuroidea</taxon>
        <taxon>Aspidochirotacea</taxon>
        <taxon>Aspidochirotida</taxon>
        <taxon>Stichopodidae</taxon>
        <taxon>Apostichopus</taxon>
    </lineage>
</organism>
<feature type="compositionally biased region" description="Acidic residues" evidence="1">
    <location>
        <begin position="15"/>
        <end position="25"/>
    </location>
</feature>
<dbReference type="Proteomes" id="UP000230750">
    <property type="component" value="Unassembled WGS sequence"/>
</dbReference>
<comment type="caution">
    <text evidence="2">The sequence shown here is derived from an EMBL/GenBank/DDBJ whole genome shotgun (WGS) entry which is preliminary data.</text>
</comment>
<gene>
    <name evidence="2" type="ORF">BSL78_06401</name>
</gene>
<name>A0A2G8L8U3_STIJA</name>
<dbReference type="EMBL" id="MRZV01000167">
    <property type="protein sequence ID" value="PIK56679.1"/>
    <property type="molecule type" value="Genomic_DNA"/>
</dbReference>
<dbReference type="GO" id="GO:0003723">
    <property type="term" value="F:RNA binding"/>
    <property type="evidence" value="ECO:0007669"/>
    <property type="project" value="TreeGrafter"/>
</dbReference>
<feature type="region of interest" description="Disordered" evidence="1">
    <location>
        <begin position="1"/>
        <end position="54"/>
    </location>
</feature>
<dbReference type="InterPro" id="IPR039878">
    <property type="entry name" value="RBM33"/>
</dbReference>
<dbReference type="AlphaFoldDB" id="A0A2G8L8U3"/>
<evidence type="ECO:0000256" key="1">
    <source>
        <dbReference type="SAM" id="MobiDB-lite"/>
    </source>
</evidence>
<dbReference type="PANTHER" id="PTHR22014:SF2">
    <property type="entry name" value="RNA-BINDING PROTEIN 33"/>
    <property type="match status" value="1"/>
</dbReference>
<dbReference type="OrthoDB" id="5990677at2759"/>
<reference evidence="2 3" key="1">
    <citation type="journal article" date="2017" name="PLoS Biol.">
        <title>The sea cucumber genome provides insights into morphological evolution and visceral regeneration.</title>
        <authorList>
            <person name="Zhang X."/>
            <person name="Sun L."/>
            <person name="Yuan J."/>
            <person name="Sun Y."/>
            <person name="Gao Y."/>
            <person name="Zhang L."/>
            <person name="Li S."/>
            <person name="Dai H."/>
            <person name="Hamel J.F."/>
            <person name="Liu C."/>
            <person name="Yu Y."/>
            <person name="Liu S."/>
            <person name="Lin W."/>
            <person name="Guo K."/>
            <person name="Jin S."/>
            <person name="Xu P."/>
            <person name="Storey K.B."/>
            <person name="Huan P."/>
            <person name="Zhang T."/>
            <person name="Zhou Y."/>
            <person name="Zhang J."/>
            <person name="Lin C."/>
            <person name="Li X."/>
            <person name="Xing L."/>
            <person name="Huo D."/>
            <person name="Sun M."/>
            <person name="Wang L."/>
            <person name="Mercier A."/>
            <person name="Li F."/>
            <person name="Yang H."/>
            <person name="Xiang J."/>
        </authorList>
    </citation>
    <scope>NUCLEOTIDE SEQUENCE [LARGE SCALE GENOMIC DNA]</scope>
    <source>
        <strain evidence="2">Shaxun</strain>
        <tissue evidence="2">Muscle</tissue>
    </source>
</reference>
<accession>A0A2G8L8U3</accession>
<dbReference type="STRING" id="307972.A0A2G8L8U3"/>